<dbReference type="EC" id="3.1.3.85" evidence="4"/>
<gene>
    <name evidence="4" type="primary">gpgP</name>
    <name evidence="4" type="ORF">D7316_00080</name>
</gene>
<dbReference type="RefSeq" id="WP_124706545.1">
    <property type="nucleotide sequence ID" value="NZ_CP033972.1"/>
</dbReference>
<dbReference type="InterPro" id="IPR029033">
    <property type="entry name" value="His_PPase_superfam"/>
</dbReference>
<dbReference type="CDD" id="cd07067">
    <property type="entry name" value="HP_PGM_like"/>
    <property type="match status" value="1"/>
</dbReference>
<organism evidence="4 5">
    <name type="scientific">Gordonia insulae</name>
    <dbReference type="NCBI Taxonomy" id="2420509"/>
    <lineage>
        <taxon>Bacteria</taxon>
        <taxon>Bacillati</taxon>
        <taxon>Actinomycetota</taxon>
        <taxon>Actinomycetes</taxon>
        <taxon>Mycobacteriales</taxon>
        <taxon>Gordoniaceae</taxon>
        <taxon>Gordonia</taxon>
    </lineage>
</organism>
<dbReference type="SMART" id="SM00855">
    <property type="entry name" value="PGAM"/>
    <property type="match status" value="1"/>
</dbReference>
<keyword evidence="5" id="KW-1185">Reference proteome</keyword>
<dbReference type="Proteomes" id="UP000271469">
    <property type="component" value="Chromosome"/>
</dbReference>
<dbReference type="Gene3D" id="3.40.50.1240">
    <property type="entry name" value="Phosphoglycerate mutase-like"/>
    <property type="match status" value="1"/>
</dbReference>
<keyword evidence="1 4" id="KW-0378">Hydrolase</keyword>
<proteinExistence type="predicted"/>
<dbReference type="InterPro" id="IPR051695">
    <property type="entry name" value="Phosphoglycerate_Mutase"/>
</dbReference>
<name>A0A3G8JEU3_9ACTN</name>
<feature type="binding site" evidence="3">
    <location>
        <begin position="26"/>
        <end position="33"/>
    </location>
    <ligand>
        <name>substrate</name>
    </ligand>
</feature>
<sequence>MSGGPDSHDTAVERLTPVVRRLILLRHGQTEYNAASRMQGQLDTDLSAVGVGQAEAAAVALAERAPMVIVSSDLSRARDTAEALARRTGLPVSTDVRLRETHLGDWQGMTHLEVDDVMPGARRVWRDDASWTPPNGESRIDVARRAVPLVDELVAGLDDWGTGDLPEAPVVLVAHGGVIAAMTAALLDLPEASWPVFGGLANTSWVQLSGHGVPGEPPRWRLDVWNASAESADAAVQ</sequence>
<accession>A0A3G8JEU3</accession>
<protein>
    <submittedName>
        <fullName evidence="4">Glucosyl-3-phosphoglycerate phosphatase</fullName>
        <ecNumber evidence="4">3.1.3.85</ecNumber>
    </submittedName>
</protein>
<evidence type="ECO:0000256" key="1">
    <source>
        <dbReference type="ARBA" id="ARBA00022801"/>
    </source>
</evidence>
<dbReference type="PANTHER" id="PTHR46517">
    <property type="entry name" value="FRUCTOSE-2,6-BISPHOSPHATASE TIGAR"/>
    <property type="match status" value="1"/>
</dbReference>
<dbReference type="EMBL" id="CP033972">
    <property type="protein sequence ID" value="AZG43514.1"/>
    <property type="molecule type" value="Genomic_DNA"/>
</dbReference>
<dbReference type="Pfam" id="PF00300">
    <property type="entry name" value="His_Phos_1"/>
    <property type="match status" value="1"/>
</dbReference>
<dbReference type="GO" id="GO:0043456">
    <property type="term" value="P:regulation of pentose-phosphate shunt"/>
    <property type="evidence" value="ECO:0007669"/>
    <property type="project" value="TreeGrafter"/>
</dbReference>
<dbReference type="InterPro" id="IPR013078">
    <property type="entry name" value="His_Pase_superF_clade-1"/>
</dbReference>
<dbReference type="GO" id="GO:0004331">
    <property type="term" value="F:fructose-2,6-bisphosphate 2-phosphatase activity"/>
    <property type="evidence" value="ECO:0007669"/>
    <property type="project" value="TreeGrafter"/>
</dbReference>
<reference evidence="4 5" key="1">
    <citation type="submission" date="2018-11" db="EMBL/GenBank/DDBJ databases">
        <title>Gordonia insulae sp. nov., isolated from an island soil.</title>
        <authorList>
            <person name="Kim Y.S."/>
            <person name="Kim S.B."/>
        </authorList>
    </citation>
    <scope>NUCLEOTIDE SEQUENCE [LARGE SCALE GENOMIC DNA]</scope>
    <source>
        <strain evidence="4 5">MMS17-SY073</strain>
    </source>
</reference>
<dbReference type="KEGG" id="gom:D7316_00080"/>
<dbReference type="AlphaFoldDB" id="A0A3G8JEU3"/>
<feature type="active site" description="Proton donor/acceptor" evidence="2">
    <location>
        <position position="100"/>
    </location>
</feature>
<feature type="binding site" evidence="3">
    <location>
        <position position="76"/>
    </location>
    <ligand>
        <name>substrate</name>
    </ligand>
</feature>
<dbReference type="SUPFAM" id="SSF53254">
    <property type="entry name" value="Phosphoglycerate mutase-like"/>
    <property type="match status" value="1"/>
</dbReference>
<dbReference type="InterPro" id="IPR001345">
    <property type="entry name" value="PG/BPGM_mutase_AS"/>
</dbReference>
<evidence type="ECO:0000256" key="3">
    <source>
        <dbReference type="PIRSR" id="PIRSR613078-2"/>
    </source>
</evidence>
<dbReference type="PROSITE" id="PS00175">
    <property type="entry name" value="PG_MUTASE"/>
    <property type="match status" value="1"/>
</dbReference>
<evidence type="ECO:0000256" key="2">
    <source>
        <dbReference type="PIRSR" id="PIRSR613078-1"/>
    </source>
</evidence>
<feature type="active site" description="Tele-phosphohistidine intermediate" evidence="2">
    <location>
        <position position="27"/>
    </location>
</feature>
<evidence type="ECO:0000313" key="4">
    <source>
        <dbReference type="EMBL" id="AZG43514.1"/>
    </source>
</evidence>
<dbReference type="PANTHER" id="PTHR46517:SF1">
    <property type="entry name" value="FRUCTOSE-2,6-BISPHOSPHATASE TIGAR"/>
    <property type="match status" value="1"/>
</dbReference>
<evidence type="ECO:0000313" key="5">
    <source>
        <dbReference type="Proteomes" id="UP000271469"/>
    </source>
</evidence>
<dbReference type="OrthoDB" id="9781415at2"/>
<dbReference type="GO" id="GO:0005829">
    <property type="term" value="C:cytosol"/>
    <property type="evidence" value="ECO:0007669"/>
    <property type="project" value="TreeGrafter"/>
</dbReference>
<dbReference type="GO" id="GO:0045820">
    <property type="term" value="P:negative regulation of glycolytic process"/>
    <property type="evidence" value="ECO:0007669"/>
    <property type="project" value="TreeGrafter"/>
</dbReference>